<dbReference type="EMBL" id="CP072426">
    <property type="protein sequence ID" value="QTL37412.1"/>
    <property type="molecule type" value="Genomic_DNA"/>
</dbReference>
<evidence type="ECO:0000313" key="2">
    <source>
        <dbReference type="EMBL" id="QTL37412.1"/>
    </source>
</evidence>
<dbReference type="InterPro" id="IPR029033">
    <property type="entry name" value="His_PPase_superfam"/>
</dbReference>
<gene>
    <name evidence="2" type="ORF">J5X90_21440</name>
</gene>
<dbReference type="Pfam" id="PF00300">
    <property type="entry name" value="His_Phos_1"/>
    <property type="match status" value="1"/>
</dbReference>
<evidence type="ECO:0000256" key="1">
    <source>
        <dbReference type="SAM" id="SignalP"/>
    </source>
</evidence>
<protein>
    <submittedName>
        <fullName evidence="2">Histidine phosphatase family protein</fullName>
    </submittedName>
</protein>
<dbReference type="Proteomes" id="UP000665025">
    <property type="component" value="Chromosome 2"/>
</dbReference>
<dbReference type="CDD" id="cd07067">
    <property type="entry name" value="HP_PGM_like"/>
    <property type="match status" value="1"/>
</dbReference>
<organism evidence="2 3">
    <name type="scientific">Pseudoalteromonas viridis</name>
    <dbReference type="NCBI Taxonomy" id="339617"/>
    <lineage>
        <taxon>Bacteria</taxon>
        <taxon>Pseudomonadati</taxon>
        <taxon>Pseudomonadota</taxon>
        <taxon>Gammaproteobacteria</taxon>
        <taxon>Alteromonadales</taxon>
        <taxon>Pseudoalteromonadaceae</taxon>
        <taxon>Pseudoalteromonas</taxon>
    </lineage>
</organism>
<feature type="chain" id="PRO_5046680491" evidence="1">
    <location>
        <begin position="19"/>
        <end position="161"/>
    </location>
</feature>
<reference evidence="2 3" key="1">
    <citation type="submission" date="2021-03" db="EMBL/GenBank/DDBJ databases">
        <title>Complete Genome of Pseudoalteromonas viridis Strain BBR56, a new biocontrol bacterial candidate.</title>
        <authorList>
            <person name="Handayani D.P."/>
            <person name="Isnansetyo A."/>
            <person name="Istiqomah I."/>
            <person name="Jumina J."/>
        </authorList>
    </citation>
    <scope>NUCLEOTIDE SEQUENCE [LARGE SCALE GENOMIC DNA]</scope>
    <source>
        <strain evidence="2 3">BBR56</strain>
    </source>
</reference>
<accession>A0ABX7VC88</accession>
<name>A0ABX7VC88_9GAMM</name>
<feature type="signal peptide" evidence="1">
    <location>
        <begin position="1"/>
        <end position="18"/>
    </location>
</feature>
<dbReference type="SMART" id="SM00855">
    <property type="entry name" value="PGAM"/>
    <property type="match status" value="1"/>
</dbReference>
<dbReference type="InterPro" id="IPR013078">
    <property type="entry name" value="His_Pase_superF_clade-1"/>
</dbReference>
<keyword evidence="1" id="KW-0732">Signal</keyword>
<dbReference type="SUPFAM" id="SSF53254">
    <property type="entry name" value="Phosphoglycerate mutase-like"/>
    <property type="match status" value="1"/>
</dbReference>
<sequence length="161" mass="17837">MKILLLMLLTLASLTVHALPEQIVLIRHAEKMTGKDPELTPQGQQRAQRLATLLAPLNPKKLFSTDYHRTRQTLAPLSAATSVPVQMYNPKALADFAKQLKNDSGTIVVAGHSNTTPELIKLLSGHTVSIHEDEFDKVFIVSWKEGKAILEKRHSNEGKAQ</sequence>
<dbReference type="Gene3D" id="3.40.50.1240">
    <property type="entry name" value="Phosphoglycerate mutase-like"/>
    <property type="match status" value="1"/>
</dbReference>
<evidence type="ECO:0000313" key="3">
    <source>
        <dbReference type="Proteomes" id="UP000665025"/>
    </source>
</evidence>
<dbReference type="RefSeq" id="WP_209053646.1">
    <property type="nucleotide sequence ID" value="NZ_CP072426.1"/>
</dbReference>
<proteinExistence type="predicted"/>
<keyword evidence="3" id="KW-1185">Reference proteome</keyword>